<keyword evidence="2" id="KW-0597">Phosphoprotein</keyword>
<dbReference type="SUPFAM" id="SSF56801">
    <property type="entry name" value="Acetyl-CoA synthetase-like"/>
    <property type="match status" value="1"/>
</dbReference>
<dbReference type="OrthoDB" id="78929at2759"/>
<dbReference type="PANTHER" id="PTHR45398">
    <property type="match status" value="1"/>
</dbReference>
<dbReference type="InterPro" id="IPR045851">
    <property type="entry name" value="AMP-bd_C_sf"/>
</dbReference>
<evidence type="ECO:0000256" key="2">
    <source>
        <dbReference type="ARBA" id="ARBA00022553"/>
    </source>
</evidence>
<dbReference type="PANTHER" id="PTHR45398:SF1">
    <property type="entry name" value="ENZYME, PUTATIVE (JCVI)-RELATED"/>
    <property type="match status" value="1"/>
</dbReference>
<dbReference type="InterPro" id="IPR025110">
    <property type="entry name" value="AMP-bd_C"/>
</dbReference>
<dbReference type="NCBIfam" id="TIGR01720">
    <property type="entry name" value="NRPS-para261"/>
    <property type="match status" value="1"/>
</dbReference>
<feature type="non-terminal residue" evidence="4">
    <location>
        <position position="816"/>
    </location>
</feature>
<proteinExistence type="predicted"/>
<dbReference type="AlphaFoldDB" id="A0A6A4ZJL7"/>
<dbReference type="PROSITE" id="PS50075">
    <property type="entry name" value="CARRIER"/>
    <property type="match status" value="1"/>
</dbReference>
<dbReference type="InterPro" id="IPR042099">
    <property type="entry name" value="ANL_N_sf"/>
</dbReference>
<dbReference type="Gene3D" id="1.10.1200.10">
    <property type="entry name" value="ACP-like"/>
    <property type="match status" value="1"/>
</dbReference>
<keyword evidence="1" id="KW-0596">Phosphopantetheine</keyword>
<dbReference type="InterPro" id="IPR001242">
    <property type="entry name" value="Condensation_dom"/>
</dbReference>
<evidence type="ECO:0000259" key="3">
    <source>
        <dbReference type="PROSITE" id="PS50075"/>
    </source>
</evidence>
<evidence type="ECO:0000313" key="4">
    <source>
        <dbReference type="EMBL" id="KAF0712379.1"/>
    </source>
</evidence>
<dbReference type="InterPro" id="IPR006162">
    <property type="entry name" value="Ppantetheine_attach_site"/>
</dbReference>
<sequence length="816" mass="90308">MNAYGPTECSIATHFVHLDVNATISIGPVIPNVNCYVLDSNQQPVPISSVGEVYLGGIGVVNGYINLQDETSARFMADPFAGTGTMFRTGDLGRLLPDGNFEILGRQDSQVKLKGYRIELDEVAEAMMQHPAVVSAAVIVKNKTHLVGFFTPPNVDHDDLSKIVATLLPVYMVPAVWVGLSKLPQNANGKVDKKALEEIQVTVDVTTLVTETETRLAAVWAQVLNASNIGRHASFFALGGDSITAIRLVSKAKTVGLALTSRDILKNPTLMHMAEVAHVIDQPDDDPQDSYVAASGNVPLTPIQHLNFSLPWHNIHCFNQSTILKARQALSHEDLTNCVSTLVSHHDMLRTRFYFSTETGWTQCVIDEPKDCRPNVEIITLASIDRLNAAVWTKENSLHLTDGPIYAVTLFELPNGDQYLHITIHHTLVDFVSYRILFDDLQLLLSGAKLGSKTMSFKEWSERQSAQALLWDPALWTEYMTTDALPPAEKCSYSKIKARGSLNATLTEKLDQANVVYGTNVQELALGALTCALGQLRQNVEGYQLPLMLEGHGREPWDLSTDVSNTIGWFTTLYPIVFTATSNIGDLLRQVKQKIRAVPHNGLSYGAIKYLTPATDATVAIKAHRQHNLSFNYAGRFQEMNAQSGLFETVQAVADVIGPEEVNDFIENIYLHHEGSSLVLDLSVAEWLFSKQDLERWIDLWVVWMEKIVDHCLDPNTFGGRTLSDVPLLRSASVVANVEAELLSTLDMRPLDVEDIYPVTPLQAGMLSAMIQDSSEYVLHATMDIRGDLEFSRLQSCWVQLAEQESLLRTVFVSTP</sequence>
<dbReference type="InterPro" id="IPR023213">
    <property type="entry name" value="CAT-like_dom_sf"/>
</dbReference>
<dbReference type="InterPro" id="IPR010060">
    <property type="entry name" value="NRPS_synth"/>
</dbReference>
<dbReference type="SUPFAM" id="SSF47336">
    <property type="entry name" value="ACP-like"/>
    <property type="match status" value="1"/>
</dbReference>
<dbReference type="Pfam" id="PF00501">
    <property type="entry name" value="AMP-binding"/>
    <property type="match status" value="1"/>
</dbReference>
<accession>A0A6A4ZJL7</accession>
<dbReference type="InterPro" id="IPR000873">
    <property type="entry name" value="AMP-dep_synth/lig_dom"/>
</dbReference>
<dbReference type="PROSITE" id="PS00012">
    <property type="entry name" value="PHOSPHOPANTETHEINE"/>
    <property type="match status" value="1"/>
</dbReference>
<dbReference type="Pfam" id="PF00668">
    <property type="entry name" value="Condensation"/>
    <property type="match status" value="1"/>
</dbReference>
<dbReference type="EMBL" id="VJMH01001295">
    <property type="protein sequence ID" value="KAF0712379.1"/>
    <property type="molecule type" value="Genomic_DNA"/>
</dbReference>
<protein>
    <recommendedName>
        <fullName evidence="3">Carrier domain-containing protein</fullName>
    </recommendedName>
</protein>
<dbReference type="InterPro" id="IPR036736">
    <property type="entry name" value="ACP-like_sf"/>
</dbReference>
<dbReference type="Pfam" id="PF00550">
    <property type="entry name" value="PP-binding"/>
    <property type="match status" value="1"/>
</dbReference>
<comment type="caution">
    <text evidence="4">The sequence shown here is derived from an EMBL/GenBank/DDBJ whole genome shotgun (WGS) entry which is preliminary data.</text>
</comment>
<dbReference type="Gene3D" id="3.40.50.12780">
    <property type="entry name" value="N-terminal domain of ligase-like"/>
    <property type="match status" value="1"/>
</dbReference>
<name>A0A6A4ZJL7_9STRA</name>
<evidence type="ECO:0000256" key="1">
    <source>
        <dbReference type="ARBA" id="ARBA00022450"/>
    </source>
</evidence>
<dbReference type="Gene3D" id="3.30.559.10">
    <property type="entry name" value="Chloramphenicol acetyltransferase-like domain"/>
    <property type="match status" value="2"/>
</dbReference>
<dbReference type="GO" id="GO:0003824">
    <property type="term" value="F:catalytic activity"/>
    <property type="evidence" value="ECO:0007669"/>
    <property type="project" value="InterPro"/>
</dbReference>
<dbReference type="Gene3D" id="3.30.300.30">
    <property type="match status" value="1"/>
</dbReference>
<dbReference type="Pfam" id="PF13193">
    <property type="entry name" value="AMP-binding_C"/>
    <property type="match status" value="1"/>
</dbReference>
<dbReference type="Gene3D" id="3.30.559.30">
    <property type="entry name" value="Nonribosomal peptide synthetase, condensation domain"/>
    <property type="match status" value="1"/>
</dbReference>
<feature type="domain" description="Carrier" evidence="3">
    <location>
        <begin position="207"/>
        <end position="281"/>
    </location>
</feature>
<gene>
    <name evidence="4" type="ORF">As57867_004835</name>
</gene>
<dbReference type="InterPro" id="IPR009081">
    <property type="entry name" value="PP-bd_ACP"/>
</dbReference>
<reference evidence="4" key="1">
    <citation type="submission" date="2019-06" db="EMBL/GenBank/DDBJ databases">
        <title>Genomics analysis of Aphanomyces spp. identifies a new class of oomycete effector associated with host adaptation.</title>
        <authorList>
            <person name="Gaulin E."/>
        </authorList>
    </citation>
    <scope>NUCLEOTIDE SEQUENCE</scope>
    <source>
        <strain evidence="4">CBS 578.67</strain>
    </source>
</reference>
<dbReference type="FunFam" id="1.10.1200.10:FF:000005">
    <property type="entry name" value="Nonribosomal peptide synthetase 1"/>
    <property type="match status" value="1"/>
</dbReference>
<organism evidence="4">
    <name type="scientific">Aphanomyces stellatus</name>
    <dbReference type="NCBI Taxonomy" id="120398"/>
    <lineage>
        <taxon>Eukaryota</taxon>
        <taxon>Sar</taxon>
        <taxon>Stramenopiles</taxon>
        <taxon>Oomycota</taxon>
        <taxon>Saprolegniomycetes</taxon>
        <taxon>Saprolegniales</taxon>
        <taxon>Verrucalvaceae</taxon>
        <taxon>Aphanomyces</taxon>
    </lineage>
</organism>
<dbReference type="SUPFAM" id="SSF52777">
    <property type="entry name" value="CoA-dependent acyltransferases"/>
    <property type="match status" value="3"/>
</dbReference>